<dbReference type="Gene3D" id="3.40.50.1820">
    <property type="entry name" value="alpha/beta hydrolase"/>
    <property type="match status" value="1"/>
</dbReference>
<evidence type="ECO:0000259" key="1">
    <source>
        <dbReference type="Pfam" id="PF12697"/>
    </source>
</evidence>
<dbReference type="Pfam" id="PF12697">
    <property type="entry name" value="Abhydrolase_6"/>
    <property type="match status" value="1"/>
</dbReference>
<dbReference type="RefSeq" id="WP_408076741.1">
    <property type="nucleotide sequence ID" value="NZ_JBELQC010000001.1"/>
</dbReference>
<name>A0ABW8YJC7_9SPHN</name>
<protein>
    <submittedName>
        <fullName evidence="2">Alpha/beta fold hydrolase</fullName>
    </submittedName>
</protein>
<organism evidence="2 3">
    <name type="scientific">Sphingomonas plantiphila</name>
    <dbReference type="NCBI Taxonomy" id="3163295"/>
    <lineage>
        <taxon>Bacteria</taxon>
        <taxon>Pseudomonadati</taxon>
        <taxon>Pseudomonadota</taxon>
        <taxon>Alphaproteobacteria</taxon>
        <taxon>Sphingomonadales</taxon>
        <taxon>Sphingomonadaceae</taxon>
        <taxon>Sphingomonas</taxon>
    </lineage>
</organism>
<reference evidence="2 3" key="1">
    <citation type="submission" date="2024-06" db="EMBL/GenBank/DDBJ databases">
        <authorList>
            <person name="Kaempfer P."/>
            <person name="Viver T."/>
        </authorList>
    </citation>
    <scope>NUCLEOTIDE SEQUENCE [LARGE SCALE GENOMIC DNA]</scope>
    <source>
        <strain evidence="2 3">ST-64</strain>
    </source>
</reference>
<dbReference type="InterPro" id="IPR029058">
    <property type="entry name" value="AB_hydrolase_fold"/>
</dbReference>
<keyword evidence="3" id="KW-1185">Reference proteome</keyword>
<dbReference type="Proteomes" id="UP001629244">
    <property type="component" value="Unassembled WGS sequence"/>
</dbReference>
<proteinExistence type="predicted"/>
<dbReference type="GO" id="GO:0016787">
    <property type="term" value="F:hydrolase activity"/>
    <property type="evidence" value="ECO:0007669"/>
    <property type="project" value="UniProtKB-KW"/>
</dbReference>
<comment type="caution">
    <text evidence="2">The sequence shown here is derived from an EMBL/GenBank/DDBJ whole genome shotgun (WGS) entry which is preliminary data.</text>
</comment>
<dbReference type="InterPro" id="IPR000073">
    <property type="entry name" value="AB_hydrolase_1"/>
</dbReference>
<feature type="domain" description="AB hydrolase-1" evidence="1">
    <location>
        <begin position="65"/>
        <end position="302"/>
    </location>
</feature>
<dbReference type="InterPro" id="IPR053145">
    <property type="entry name" value="AB_hydrolase_Est10"/>
</dbReference>
<sequence>MSIEWTHAVAIAGLIMVPASQAQSEPTAMVRPARIVETAVKLGQGQWAVDGVLTVPPGRARRPAIVLVHGSGPGTMDMNVGGSTIFRDLAWGFAARGIAVIRYNKRPTQHAAAFKALGRKPTLEEEYLEEAASAVAVLRRTPGVDPKRIYILGNSMGATLAALIANRTHVAGMVAMAGSPRPIGDILIEQATYGLSIAKDEKERKRAEEVIANGKRLNAITPESDPDEIIHGSPVKVWRELMAVKPVEQVRALSARHGRALILHGDRDYLITEADWQAWQPVAVLPGVRMHRFPKLNHIMQEGEGKMTFEEYRWTRPASIEFIDYVAAWVGAKAD</sequence>
<accession>A0ABW8YJC7</accession>
<keyword evidence="2" id="KW-0378">Hydrolase</keyword>
<evidence type="ECO:0000313" key="2">
    <source>
        <dbReference type="EMBL" id="MFL9839777.1"/>
    </source>
</evidence>
<gene>
    <name evidence="2" type="ORF">ABS767_02270</name>
</gene>
<dbReference type="EMBL" id="JBELQC010000001">
    <property type="protein sequence ID" value="MFL9839777.1"/>
    <property type="molecule type" value="Genomic_DNA"/>
</dbReference>
<dbReference type="SUPFAM" id="SSF53474">
    <property type="entry name" value="alpha/beta-Hydrolases"/>
    <property type="match status" value="1"/>
</dbReference>
<dbReference type="PANTHER" id="PTHR43265:SF1">
    <property type="entry name" value="ESTERASE ESTD"/>
    <property type="match status" value="1"/>
</dbReference>
<dbReference type="PANTHER" id="PTHR43265">
    <property type="entry name" value="ESTERASE ESTD"/>
    <property type="match status" value="1"/>
</dbReference>
<evidence type="ECO:0000313" key="3">
    <source>
        <dbReference type="Proteomes" id="UP001629244"/>
    </source>
</evidence>